<organism evidence="4 5">
    <name type="scientific">Actinomycetospora chlora</name>
    <dbReference type="NCBI Taxonomy" id="663608"/>
    <lineage>
        <taxon>Bacteria</taxon>
        <taxon>Bacillati</taxon>
        <taxon>Actinomycetota</taxon>
        <taxon>Actinomycetes</taxon>
        <taxon>Pseudonocardiales</taxon>
        <taxon>Pseudonocardiaceae</taxon>
        <taxon>Actinomycetospora</taxon>
    </lineage>
</organism>
<reference evidence="5" key="1">
    <citation type="journal article" date="2019" name="Int. J. Syst. Evol. Microbiol.">
        <title>The Global Catalogue of Microorganisms (GCM) 10K type strain sequencing project: providing services to taxonomists for standard genome sequencing and annotation.</title>
        <authorList>
            <consortium name="The Broad Institute Genomics Platform"/>
            <consortium name="The Broad Institute Genome Sequencing Center for Infectious Disease"/>
            <person name="Wu L."/>
            <person name="Ma J."/>
        </authorList>
    </citation>
    <scope>NUCLEOTIDE SEQUENCE [LARGE SCALE GENOMIC DNA]</scope>
    <source>
        <strain evidence="5">JCM 17979</strain>
    </source>
</reference>
<keyword evidence="2" id="KW-0472">Membrane</keyword>
<dbReference type="RefSeq" id="WP_345418212.1">
    <property type="nucleotide sequence ID" value="NZ_BAABHO010000030.1"/>
</dbReference>
<dbReference type="Proteomes" id="UP001500928">
    <property type="component" value="Unassembled WGS sequence"/>
</dbReference>
<evidence type="ECO:0000256" key="2">
    <source>
        <dbReference type="SAM" id="Phobius"/>
    </source>
</evidence>
<feature type="compositionally biased region" description="Pro residues" evidence="1">
    <location>
        <begin position="30"/>
        <end position="42"/>
    </location>
</feature>
<name>A0ABP9BPQ3_9PSEU</name>
<feature type="region of interest" description="Disordered" evidence="1">
    <location>
        <begin position="1"/>
        <end position="51"/>
    </location>
</feature>
<sequence>MPEPTLPRPRLPRRRVVTRLPAAPAAPARPVTPTPVPEPVTSPPAAAEPAPATAPVARRLWAWATRRGGGAGALGVEVLGRAGLVAYGVLHLLLAGLAARLLWGARGVRADQDAAIAVVAGIGPAGAALLGVAVVCLVAFAVWQIRAACWGFRWTGGGERFRKRVGAAAKAIAMLSVATLAFPPAVGPLRTPPPGPPPAPPQNGTRTLVTTMLGLPEGRLLVAAVSLVALVMAAAMVYTGVRATFLGDLHHGHLTPAWRRVAVACGSYGNLARAVLVGAVGLFFGAAAVTDDARRSGGLTQALRLIDHGPVGVVGIVLIAGGTAAYGVYCFIDAYARRA</sequence>
<evidence type="ECO:0000259" key="3">
    <source>
        <dbReference type="Pfam" id="PF06724"/>
    </source>
</evidence>
<gene>
    <name evidence="4" type="ORF">GCM10023200_36760</name>
</gene>
<evidence type="ECO:0000313" key="4">
    <source>
        <dbReference type="EMBL" id="GAA4797221.1"/>
    </source>
</evidence>
<comment type="caution">
    <text evidence="4">The sequence shown here is derived from an EMBL/GenBank/DDBJ whole genome shotgun (WGS) entry which is preliminary data.</text>
</comment>
<feature type="transmembrane region" description="Helical" evidence="2">
    <location>
        <begin position="309"/>
        <end position="332"/>
    </location>
</feature>
<keyword evidence="2" id="KW-1133">Transmembrane helix</keyword>
<feature type="transmembrane region" description="Helical" evidence="2">
    <location>
        <begin position="84"/>
        <end position="103"/>
    </location>
</feature>
<proteinExistence type="predicted"/>
<feature type="compositionally biased region" description="Low complexity" evidence="1">
    <location>
        <begin position="18"/>
        <end position="29"/>
    </location>
</feature>
<dbReference type="InterPro" id="IPR009597">
    <property type="entry name" value="DUF1206"/>
</dbReference>
<feature type="transmembrane region" description="Helical" evidence="2">
    <location>
        <begin position="115"/>
        <end position="143"/>
    </location>
</feature>
<evidence type="ECO:0000256" key="1">
    <source>
        <dbReference type="SAM" id="MobiDB-lite"/>
    </source>
</evidence>
<feature type="transmembrane region" description="Helical" evidence="2">
    <location>
        <begin position="164"/>
        <end position="186"/>
    </location>
</feature>
<accession>A0ABP9BPQ3</accession>
<dbReference type="EMBL" id="BAABHO010000030">
    <property type="protein sequence ID" value="GAA4797221.1"/>
    <property type="molecule type" value="Genomic_DNA"/>
</dbReference>
<protein>
    <recommendedName>
        <fullName evidence="3">DUF1206 domain-containing protein</fullName>
    </recommendedName>
</protein>
<keyword evidence="2" id="KW-0812">Transmembrane</keyword>
<keyword evidence="5" id="KW-1185">Reference proteome</keyword>
<dbReference type="Pfam" id="PF06724">
    <property type="entry name" value="DUF1206"/>
    <property type="match status" value="2"/>
</dbReference>
<feature type="domain" description="DUF1206" evidence="3">
    <location>
        <begin position="269"/>
        <end position="336"/>
    </location>
</feature>
<feature type="transmembrane region" description="Helical" evidence="2">
    <location>
        <begin position="220"/>
        <end position="241"/>
    </location>
</feature>
<feature type="domain" description="DUF1206" evidence="3">
    <location>
        <begin position="82"/>
        <end position="150"/>
    </location>
</feature>
<evidence type="ECO:0000313" key="5">
    <source>
        <dbReference type="Proteomes" id="UP001500928"/>
    </source>
</evidence>
<feature type="transmembrane region" description="Helical" evidence="2">
    <location>
        <begin position="261"/>
        <end position="289"/>
    </location>
</feature>